<organism evidence="2 3">
    <name type="scientific">Chitinophaga sancti</name>
    <dbReference type="NCBI Taxonomy" id="1004"/>
    <lineage>
        <taxon>Bacteria</taxon>
        <taxon>Pseudomonadati</taxon>
        <taxon>Bacteroidota</taxon>
        <taxon>Chitinophagia</taxon>
        <taxon>Chitinophagales</taxon>
        <taxon>Chitinophagaceae</taxon>
        <taxon>Chitinophaga</taxon>
    </lineage>
</organism>
<dbReference type="RefSeq" id="WP_072366498.1">
    <property type="nucleotide sequence ID" value="NZ_CP139972.1"/>
</dbReference>
<dbReference type="AlphaFoldDB" id="A0A1K1T0H2"/>
<accession>A0A1K1T0H2</accession>
<reference evidence="2 3" key="1">
    <citation type="submission" date="2016-11" db="EMBL/GenBank/DDBJ databases">
        <authorList>
            <person name="Jaros S."/>
            <person name="Januszkiewicz K."/>
            <person name="Wedrychowicz H."/>
        </authorList>
    </citation>
    <scope>NUCLEOTIDE SEQUENCE [LARGE SCALE GENOMIC DNA]</scope>
    <source>
        <strain evidence="2 3">DSM 784</strain>
    </source>
</reference>
<dbReference type="STRING" id="1004.SAMN05661012_06554"/>
<proteinExistence type="predicted"/>
<dbReference type="Pfam" id="PF01610">
    <property type="entry name" value="DDE_Tnp_ISL3"/>
    <property type="match status" value="1"/>
</dbReference>
<dbReference type="InterPro" id="IPR047951">
    <property type="entry name" value="Transpos_ISL3"/>
</dbReference>
<sequence length="176" mass="20179">MFKDPNIEILQLWNNIKEKGYNGSRSVFYEHLKGIVRVSVRNLTISPTSIPYWSARKVSILLYRKKRQLPTSENELLNKLKTASGDIQSAASFVSRFRNLVERNNGSGLKDWMDDLTNTSLKELKSFAKRLLPDLTAVVNAISLTWSNGQVEGQINKLKRIKRQMYGRALIYCENA</sequence>
<dbReference type="Proteomes" id="UP000183788">
    <property type="component" value="Unassembled WGS sequence"/>
</dbReference>
<protein>
    <submittedName>
        <fullName evidence="2">Transposase</fullName>
    </submittedName>
</protein>
<evidence type="ECO:0000313" key="3">
    <source>
        <dbReference type="Proteomes" id="UP000183788"/>
    </source>
</evidence>
<dbReference type="OrthoDB" id="1428197at2"/>
<dbReference type="EMBL" id="FPIZ01000046">
    <property type="protein sequence ID" value="SFW90121.1"/>
    <property type="molecule type" value="Genomic_DNA"/>
</dbReference>
<name>A0A1K1T0H2_9BACT</name>
<evidence type="ECO:0000313" key="2">
    <source>
        <dbReference type="EMBL" id="SFW90121.1"/>
    </source>
</evidence>
<dbReference type="InterPro" id="IPR002560">
    <property type="entry name" value="Transposase_DDE"/>
</dbReference>
<dbReference type="PANTHER" id="PTHR33498">
    <property type="entry name" value="TRANSPOSASE FOR INSERTION SEQUENCE ELEMENT IS1557"/>
    <property type="match status" value="1"/>
</dbReference>
<gene>
    <name evidence="2" type="ORF">SAMN05661012_06554</name>
</gene>
<feature type="domain" description="Transposase IS204/IS1001/IS1096/IS1165 DDE" evidence="1">
    <location>
        <begin position="56"/>
        <end position="167"/>
    </location>
</feature>
<dbReference type="PANTHER" id="PTHR33498:SF1">
    <property type="entry name" value="TRANSPOSASE FOR INSERTION SEQUENCE ELEMENT IS1557"/>
    <property type="match status" value="1"/>
</dbReference>
<evidence type="ECO:0000259" key="1">
    <source>
        <dbReference type="Pfam" id="PF01610"/>
    </source>
</evidence>